<gene>
    <name evidence="2" type="ORF">METZ01_LOCUS267283</name>
</gene>
<reference evidence="2" key="1">
    <citation type="submission" date="2018-05" db="EMBL/GenBank/DDBJ databases">
        <authorList>
            <person name="Lanie J.A."/>
            <person name="Ng W.-L."/>
            <person name="Kazmierczak K.M."/>
            <person name="Andrzejewski T.M."/>
            <person name="Davidsen T.M."/>
            <person name="Wayne K.J."/>
            <person name="Tettelin H."/>
            <person name="Glass J.I."/>
            <person name="Rusch D."/>
            <person name="Podicherti R."/>
            <person name="Tsui H.-C.T."/>
            <person name="Winkler M.E."/>
        </authorList>
    </citation>
    <scope>NUCLEOTIDE SEQUENCE</scope>
</reference>
<accession>A0A382JRQ4</accession>
<dbReference type="EMBL" id="UINC01075844">
    <property type="protein sequence ID" value="SVC14429.1"/>
    <property type="molecule type" value="Genomic_DNA"/>
</dbReference>
<dbReference type="Gene3D" id="3.40.350.10">
    <property type="entry name" value="Creatinase/prolidase N-terminal domain"/>
    <property type="match status" value="1"/>
</dbReference>
<feature type="non-terminal residue" evidence="2">
    <location>
        <position position="128"/>
    </location>
</feature>
<evidence type="ECO:0000313" key="2">
    <source>
        <dbReference type="EMBL" id="SVC14429.1"/>
    </source>
</evidence>
<evidence type="ECO:0000259" key="1">
    <source>
        <dbReference type="Pfam" id="PF01321"/>
    </source>
</evidence>
<name>A0A382JRQ4_9ZZZZ</name>
<proteinExistence type="predicted"/>
<feature type="domain" description="Creatinase N-terminal" evidence="1">
    <location>
        <begin position="18"/>
        <end position="118"/>
    </location>
</feature>
<dbReference type="AlphaFoldDB" id="A0A382JRQ4"/>
<dbReference type="SUPFAM" id="SSF53092">
    <property type="entry name" value="Creatinase/prolidase N-terminal domain"/>
    <property type="match status" value="1"/>
</dbReference>
<dbReference type="Pfam" id="PF01321">
    <property type="entry name" value="Creatinase_N"/>
    <property type="match status" value="1"/>
</dbReference>
<protein>
    <recommendedName>
        <fullName evidence="1">Creatinase N-terminal domain-containing protein</fullName>
    </recommendedName>
</protein>
<dbReference type="InterPro" id="IPR000587">
    <property type="entry name" value="Creatinase_N"/>
</dbReference>
<dbReference type="InterPro" id="IPR029149">
    <property type="entry name" value="Creatin/AminoP/Spt16_N"/>
</dbReference>
<organism evidence="2">
    <name type="scientific">marine metagenome</name>
    <dbReference type="NCBI Taxonomy" id="408172"/>
    <lineage>
        <taxon>unclassified sequences</taxon>
        <taxon>metagenomes</taxon>
        <taxon>ecological metagenomes</taxon>
    </lineage>
</organism>
<sequence>MENKTSPLSDRFYKDTRKKLVGLIQEKNLDGFLVTNPANIFYFTGFFYVTNERPSGFFLSKNNKSKLFIPLLEKENAENVSIDEINIYEEFPGEINPYSFMADNLSENNIGTDIKNIDILHLIKNKFN</sequence>